<feature type="domain" description="Alpha/beta hydrolase fold-3" evidence="3">
    <location>
        <begin position="88"/>
        <end position="295"/>
    </location>
</feature>
<evidence type="ECO:0000259" key="3">
    <source>
        <dbReference type="Pfam" id="PF07859"/>
    </source>
</evidence>
<dbReference type="SUPFAM" id="SSF53474">
    <property type="entry name" value="alpha/beta-Hydrolases"/>
    <property type="match status" value="1"/>
</dbReference>
<dbReference type="Gene3D" id="3.40.50.1820">
    <property type="entry name" value="alpha/beta hydrolase"/>
    <property type="match status" value="1"/>
</dbReference>
<keyword evidence="2 4" id="KW-0378">Hydrolase</keyword>
<evidence type="ECO:0000313" key="5">
    <source>
        <dbReference type="Proteomes" id="UP001369958"/>
    </source>
</evidence>
<dbReference type="InterPro" id="IPR050300">
    <property type="entry name" value="GDXG_lipolytic_enzyme"/>
</dbReference>
<reference evidence="4 5" key="1">
    <citation type="submission" date="2024-02" db="EMBL/GenBank/DDBJ databases">
        <title>Complete genome sequence of Pelagibacterium nitratireducens ZH15.</title>
        <authorList>
            <person name="Zhao L.H."/>
        </authorList>
    </citation>
    <scope>NUCLEOTIDE SEQUENCE [LARGE SCALE GENOMIC DNA]</scope>
    <source>
        <strain evidence="4 5">ZH15</strain>
    </source>
</reference>
<evidence type="ECO:0000256" key="1">
    <source>
        <dbReference type="ARBA" id="ARBA00010515"/>
    </source>
</evidence>
<dbReference type="RefSeq" id="WP_338609613.1">
    <property type="nucleotide sequence ID" value="NZ_CP146275.1"/>
</dbReference>
<keyword evidence="5" id="KW-1185">Reference proteome</keyword>
<evidence type="ECO:0000313" key="4">
    <source>
        <dbReference type="EMBL" id="WWT33868.1"/>
    </source>
</evidence>
<sequence length="323" mass="34646">MQNGSNSDPRLAEGLDPELIAFVDDILAAYGRFPPFQTLDIAAQRKVAEAVRAPWAKGGPTLYRSANRVIGQLRARIHTPRPGPLPALIYLHGGGWTFFSLDTHDRLMREYASRAGIAVIGVEYPLAPETKFPNQLTLLADLVRLLANRGDEWGIDATRLAIGGDSAGANLALATALTLRESDYGDALAGLLLNYGAFDARMDSTSYRLFADGRYLLAASEMEALWSNYVREPAQRADPFVSPILANLAGLPPIFMTITDLDILRDENLAIKSALEAANVPVSGGLYPGSIHAFLEASSVSSLAAGALDDGAGWLKERLGVPS</sequence>
<accession>A0ABZ2I4G9</accession>
<dbReference type="PANTHER" id="PTHR48081:SF8">
    <property type="entry name" value="ALPHA_BETA HYDROLASE FOLD-3 DOMAIN-CONTAINING PROTEIN-RELATED"/>
    <property type="match status" value="1"/>
</dbReference>
<comment type="similarity">
    <text evidence="1">Belongs to the 'GDXG' lipolytic enzyme family.</text>
</comment>
<dbReference type="PROSITE" id="PS01173">
    <property type="entry name" value="LIPASE_GDXG_HIS"/>
    <property type="match status" value="1"/>
</dbReference>
<evidence type="ECO:0000256" key="2">
    <source>
        <dbReference type="ARBA" id="ARBA00022801"/>
    </source>
</evidence>
<dbReference type="Pfam" id="PF07859">
    <property type="entry name" value="Abhydrolase_3"/>
    <property type="match status" value="1"/>
</dbReference>
<gene>
    <name evidence="4" type="ORF">V6617_05260</name>
</gene>
<dbReference type="PANTHER" id="PTHR48081">
    <property type="entry name" value="AB HYDROLASE SUPERFAMILY PROTEIN C4A8.06C"/>
    <property type="match status" value="1"/>
</dbReference>
<dbReference type="EMBL" id="CP146275">
    <property type="protein sequence ID" value="WWT33868.1"/>
    <property type="molecule type" value="Genomic_DNA"/>
</dbReference>
<dbReference type="Proteomes" id="UP001369958">
    <property type="component" value="Chromosome"/>
</dbReference>
<protein>
    <submittedName>
        <fullName evidence="4">Alpha/beta hydrolase fold domain-containing protein</fullName>
    </submittedName>
</protein>
<dbReference type="InterPro" id="IPR029058">
    <property type="entry name" value="AB_hydrolase_fold"/>
</dbReference>
<dbReference type="InterPro" id="IPR013094">
    <property type="entry name" value="AB_hydrolase_3"/>
</dbReference>
<proteinExistence type="inferred from homology"/>
<name>A0ABZ2I4G9_9HYPH</name>
<organism evidence="4 5">
    <name type="scientific">Pelagibacterium nitratireducens</name>
    <dbReference type="NCBI Taxonomy" id="1046114"/>
    <lineage>
        <taxon>Bacteria</taxon>
        <taxon>Pseudomonadati</taxon>
        <taxon>Pseudomonadota</taxon>
        <taxon>Alphaproteobacteria</taxon>
        <taxon>Hyphomicrobiales</taxon>
        <taxon>Devosiaceae</taxon>
        <taxon>Pelagibacterium</taxon>
    </lineage>
</organism>
<dbReference type="InterPro" id="IPR002168">
    <property type="entry name" value="Lipase_GDXG_HIS_AS"/>
</dbReference>
<dbReference type="GO" id="GO:0016787">
    <property type="term" value="F:hydrolase activity"/>
    <property type="evidence" value="ECO:0007669"/>
    <property type="project" value="UniProtKB-KW"/>
</dbReference>